<evidence type="ECO:0000313" key="3">
    <source>
        <dbReference type="WBParaSite" id="SMUV_0000866201-mRNA-1"/>
    </source>
</evidence>
<evidence type="ECO:0000256" key="1">
    <source>
        <dbReference type="SAM" id="MobiDB-lite"/>
    </source>
</evidence>
<feature type="compositionally biased region" description="Polar residues" evidence="1">
    <location>
        <begin position="49"/>
        <end position="65"/>
    </location>
</feature>
<reference evidence="3" key="1">
    <citation type="submission" date="2017-02" db="UniProtKB">
        <authorList>
            <consortium name="WormBaseParasite"/>
        </authorList>
    </citation>
    <scope>IDENTIFICATION</scope>
</reference>
<organism evidence="2 3">
    <name type="scientific">Syphacia muris</name>
    <dbReference type="NCBI Taxonomy" id="451379"/>
    <lineage>
        <taxon>Eukaryota</taxon>
        <taxon>Metazoa</taxon>
        <taxon>Ecdysozoa</taxon>
        <taxon>Nematoda</taxon>
        <taxon>Chromadorea</taxon>
        <taxon>Rhabditida</taxon>
        <taxon>Spirurina</taxon>
        <taxon>Oxyuridomorpha</taxon>
        <taxon>Oxyuroidea</taxon>
        <taxon>Oxyuridae</taxon>
        <taxon>Syphacia</taxon>
    </lineage>
</organism>
<accession>A0A0N5AUW5</accession>
<feature type="region of interest" description="Disordered" evidence="1">
    <location>
        <begin position="162"/>
        <end position="189"/>
    </location>
</feature>
<proteinExistence type="predicted"/>
<feature type="compositionally biased region" description="Basic and acidic residues" evidence="1">
    <location>
        <begin position="162"/>
        <end position="181"/>
    </location>
</feature>
<evidence type="ECO:0000313" key="2">
    <source>
        <dbReference type="Proteomes" id="UP000046393"/>
    </source>
</evidence>
<dbReference type="WBParaSite" id="SMUV_0000866201-mRNA-1">
    <property type="protein sequence ID" value="SMUV_0000866201-mRNA-1"/>
    <property type="gene ID" value="SMUV_0000866201"/>
</dbReference>
<protein>
    <submittedName>
        <fullName evidence="3">Transforming acidic coiled-coil-containing protein C-terminal domain-containing protein</fullName>
    </submittedName>
</protein>
<name>A0A0N5AUW5_9BILA</name>
<feature type="region of interest" description="Disordered" evidence="1">
    <location>
        <begin position="49"/>
        <end position="76"/>
    </location>
</feature>
<feature type="compositionally biased region" description="Basic and acidic residues" evidence="1">
    <location>
        <begin position="66"/>
        <end position="76"/>
    </location>
</feature>
<dbReference type="Proteomes" id="UP000046393">
    <property type="component" value="Unplaced"/>
</dbReference>
<sequence>MDNAPRAAEPLIIRGIRLSCVHRPFIASSSHETRRTTVNATLRKSESIGNLRNDCNTSGLPNTFDPQRRQSENKLSTSDEHELKLQNSMHLKPQPNNTLKNYTKEIKQVNIENNTVNPQSADENLENLTSGLNDAKSEYAAAAQTKLLHKFEKAYQKELKETVKESNAENDESLKTAKKPENLANGGLKEKYSRDKTALIEEIVELQQRIDDITPTLALKESQIAMLENEKDAANSQVQSVKDQLQTVQVELVEAKRGEAAASKLELKRNEEIESLRQSLKKFEAEIKEYREKERSFVPMFTGFEEFLISIRNTHDISVVNEANELPT</sequence>
<dbReference type="AlphaFoldDB" id="A0A0N5AUW5"/>
<keyword evidence="2" id="KW-1185">Reference proteome</keyword>